<dbReference type="SUPFAM" id="SSF49777">
    <property type="entry name" value="PEBP-like"/>
    <property type="match status" value="1"/>
</dbReference>
<dbReference type="Gene3D" id="1.20.58.1180">
    <property type="match status" value="1"/>
</dbReference>
<comment type="caution">
    <text evidence="7">The sequence shown here is derived from an EMBL/GenBank/DDBJ whole genome shotgun (WGS) entry which is preliminary data.</text>
</comment>
<evidence type="ECO:0000256" key="6">
    <source>
        <dbReference type="SAM" id="MobiDB-lite"/>
    </source>
</evidence>
<feature type="region of interest" description="Disordered" evidence="6">
    <location>
        <begin position="132"/>
        <end position="151"/>
    </location>
</feature>
<dbReference type="CDD" id="cd00866">
    <property type="entry name" value="PEBP_euk"/>
    <property type="match status" value="1"/>
</dbReference>
<keyword evidence="8" id="KW-1185">Reference proteome</keyword>
<dbReference type="PANTHER" id="PTHR11362:SF82">
    <property type="entry name" value="PHOSPHATIDYLETHANOLAMINE-BINDING PROTEIN 4"/>
    <property type="match status" value="1"/>
</dbReference>
<evidence type="ECO:0000256" key="2">
    <source>
        <dbReference type="ARBA" id="ARBA00023128"/>
    </source>
</evidence>
<evidence type="ECO:0000256" key="4">
    <source>
        <dbReference type="ARBA" id="ARBA00038016"/>
    </source>
</evidence>
<feature type="region of interest" description="Disordered" evidence="6">
    <location>
        <begin position="37"/>
        <end position="60"/>
    </location>
</feature>
<dbReference type="PANTHER" id="PTHR11362">
    <property type="entry name" value="PHOSPHATIDYLETHANOLAMINE-BINDING PROTEIN"/>
    <property type="match status" value="1"/>
</dbReference>
<dbReference type="AlphaFoldDB" id="A0A232LM18"/>
<dbReference type="FunFam" id="1.20.58.1180:FF:000001">
    <property type="entry name" value="Mitochondrial large ribosomal subunit YmL35"/>
    <property type="match status" value="1"/>
</dbReference>
<evidence type="ECO:0000256" key="1">
    <source>
        <dbReference type="ARBA" id="ARBA00004173"/>
    </source>
</evidence>
<gene>
    <name evidence="7" type="ORF">Egran_07029</name>
</gene>
<comment type="subcellular location">
    <subcellularLocation>
        <location evidence="1">Mitochondrion</location>
    </subcellularLocation>
</comment>
<name>A0A232LM18_9EURO</name>
<feature type="compositionally biased region" description="Basic and acidic residues" evidence="6">
    <location>
        <begin position="38"/>
        <end position="54"/>
    </location>
</feature>
<dbReference type="InterPro" id="IPR035810">
    <property type="entry name" value="PEBP_euk"/>
</dbReference>
<accession>A0A232LM18</accession>
<dbReference type="InterPro" id="IPR036610">
    <property type="entry name" value="PEBP-like_sf"/>
</dbReference>
<evidence type="ECO:0000313" key="8">
    <source>
        <dbReference type="Proteomes" id="UP000243515"/>
    </source>
</evidence>
<dbReference type="FunFam" id="3.90.280.10:FF:000004">
    <property type="entry name" value="Mitochondrial large ribosomal subunit YmL35"/>
    <property type="match status" value="1"/>
</dbReference>
<dbReference type="Gene3D" id="3.90.280.10">
    <property type="entry name" value="PEBP-like"/>
    <property type="match status" value="1"/>
</dbReference>
<evidence type="ECO:0000256" key="5">
    <source>
        <dbReference type="ARBA" id="ARBA00039444"/>
    </source>
</evidence>
<proteinExistence type="inferred from homology"/>
<organism evidence="7 8">
    <name type="scientific">Elaphomyces granulatus</name>
    <dbReference type="NCBI Taxonomy" id="519963"/>
    <lineage>
        <taxon>Eukaryota</taxon>
        <taxon>Fungi</taxon>
        <taxon>Dikarya</taxon>
        <taxon>Ascomycota</taxon>
        <taxon>Pezizomycotina</taxon>
        <taxon>Eurotiomycetes</taxon>
        <taxon>Eurotiomycetidae</taxon>
        <taxon>Eurotiales</taxon>
        <taxon>Elaphomycetaceae</taxon>
        <taxon>Elaphomyces</taxon>
    </lineage>
</organism>
<dbReference type="GO" id="GO:0005739">
    <property type="term" value="C:mitochondrion"/>
    <property type="evidence" value="ECO:0007669"/>
    <property type="project" value="UniProtKB-SubCell"/>
</dbReference>
<evidence type="ECO:0000256" key="3">
    <source>
        <dbReference type="ARBA" id="ARBA00037226"/>
    </source>
</evidence>
<protein>
    <recommendedName>
        <fullName evidence="5">Large ribosomal subunit protein mL38</fullName>
    </recommendedName>
</protein>
<sequence>MSHCELASKPLLQCIRKTYAIGLPTLQQSTRSFRLTAGRRDEAQGQAESTKEPFYRSPDPVLVTSPKLEKRLLKSGISPIGSRRRRAALQNSQNIPFEQLPYQCFQEARKVLLADRKEKLKEIERQRERIAKLRETPAEEAGGERPKQSRLKTFENDLERLKILADVNDPLVKKRFEDGQGDMNKPIYRYLWDKKWREYRRLILVQRITQMKVLPDVLPHCDPVVDVKLYFGGKNIQPGQFVDSRVSVTPPKLTIQPFQRGEKLVTIAVIDSDVPNVDANGFDYKCHFLAINVPISPTNIRVDLSKLSDDSQVILPWLPPVSLKGSPYHRLSLFIMEQRNPQLLEFASVKENEVNRENLLLRDIKSKYNLKPIGAHLFRNKWDDGTTEIMDQIGFQGADVELRRKRVEPLPYKRRNPASFR</sequence>
<dbReference type="InterPro" id="IPR008914">
    <property type="entry name" value="PEBP"/>
</dbReference>
<dbReference type="Proteomes" id="UP000243515">
    <property type="component" value="Unassembled WGS sequence"/>
</dbReference>
<comment type="similarity">
    <text evidence="4">Belongs to the phosphatidylethanolamine-binding protein family. Mitochondrion-specific ribosomal protein mL38 subfamily.</text>
</comment>
<dbReference type="EMBL" id="NPHW01007408">
    <property type="protein sequence ID" value="OXV05203.1"/>
    <property type="molecule type" value="Genomic_DNA"/>
</dbReference>
<keyword evidence="2" id="KW-0496">Mitochondrion</keyword>
<dbReference type="Pfam" id="PF01161">
    <property type="entry name" value="PBP"/>
    <property type="match status" value="1"/>
</dbReference>
<reference evidence="7 8" key="1">
    <citation type="journal article" date="2015" name="Environ. Microbiol.">
        <title>Metagenome sequence of Elaphomyces granulatus from sporocarp tissue reveals Ascomycota ectomycorrhizal fingerprints of genome expansion and a Proteobacteria-rich microbiome.</title>
        <authorList>
            <person name="Quandt C.A."/>
            <person name="Kohler A."/>
            <person name="Hesse C.N."/>
            <person name="Sharpton T.J."/>
            <person name="Martin F."/>
            <person name="Spatafora J.W."/>
        </authorList>
    </citation>
    <scope>NUCLEOTIDE SEQUENCE [LARGE SCALE GENOMIC DNA]</scope>
    <source>
        <strain evidence="7 8">OSC145934</strain>
    </source>
</reference>
<evidence type="ECO:0000313" key="7">
    <source>
        <dbReference type="EMBL" id="OXV05203.1"/>
    </source>
</evidence>
<comment type="function">
    <text evidence="3">Component of the mitochondrial ribosome (mitoribosome), a dedicated translation machinery responsible for the synthesis of mitochondrial genome-encoded proteins, including at least some of the essential transmembrane subunits of the mitochondrial respiratory chain. The mitoribosomes are attached to the mitochondrial inner membrane and translation products are cotranslationally integrated into the membrane.</text>
</comment>
<dbReference type="OrthoDB" id="2153661at2759"/>